<dbReference type="RefSeq" id="WP_097053613.1">
    <property type="nucleotide sequence ID" value="NZ_OBMM01000009.1"/>
</dbReference>
<name>A0A285U270_9PROT</name>
<protein>
    <submittedName>
        <fullName evidence="1">Uncharacterized protein</fullName>
    </submittedName>
</protein>
<sequence>MNKAQKITDLLLSDQMDEQVVREQIMQMLKDKDITAMNEVVSVSEGACNESGKSVLDMIEGLSQRVELADGREALLFVLPVMLNLLEATELPVPEVRDLIQRYASEDEQVYVANGWVHPKDVRNMDPITCSVLALSLAMSTTSSGENLTLPSETFPCFGQSLSEADDQLGVFLRPRDIGRNFTPVCFRHVMGLVVRSGGGAAQNHHLIANMSDTFVSDHMGSFCDDLRSVIKGSEAFYNPGNPWGCGIFVMQKLSSLELETRLQTVGETSGYQPVGHFSVDSEYRLQIVITADINGVLDAVTLEAGEYDVDEVSRILRENCRAVCEHECPDTLPRHLATTMH</sequence>
<dbReference type="EMBL" id="OBMM01000009">
    <property type="protein sequence ID" value="SOC30470.1"/>
    <property type="molecule type" value="Genomic_DNA"/>
</dbReference>
<organism evidence="1 2">
    <name type="scientific">Thalassospira xiamenensis</name>
    <dbReference type="NCBI Taxonomy" id="220697"/>
    <lineage>
        <taxon>Bacteria</taxon>
        <taxon>Pseudomonadati</taxon>
        <taxon>Pseudomonadota</taxon>
        <taxon>Alphaproteobacteria</taxon>
        <taxon>Rhodospirillales</taxon>
        <taxon>Thalassospiraceae</taxon>
        <taxon>Thalassospira</taxon>
    </lineage>
</organism>
<gene>
    <name evidence="1" type="ORF">SAMN05428964_10954</name>
</gene>
<evidence type="ECO:0000313" key="2">
    <source>
        <dbReference type="Proteomes" id="UP000219068"/>
    </source>
</evidence>
<dbReference type="AlphaFoldDB" id="A0A285U270"/>
<proteinExistence type="predicted"/>
<accession>A0A285U270</accession>
<evidence type="ECO:0000313" key="1">
    <source>
        <dbReference type="EMBL" id="SOC30470.1"/>
    </source>
</evidence>
<dbReference type="Proteomes" id="UP000219068">
    <property type="component" value="Unassembled WGS sequence"/>
</dbReference>
<reference evidence="1 2" key="1">
    <citation type="submission" date="2017-08" db="EMBL/GenBank/DDBJ databases">
        <authorList>
            <person name="de Groot N.N."/>
        </authorList>
    </citation>
    <scope>NUCLEOTIDE SEQUENCE [LARGE SCALE GENOMIC DNA]</scope>
    <source>
        <strain evidence="1 2">USBA 78</strain>
    </source>
</reference>